<organism evidence="2 3">
    <name type="scientific">Pleurodeles waltl</name>
    <name type="common">Iberian ribbed newt</name>
    <dbReference type="NCBI Taxonomy" id="8319"/>
    <lineage>
        <taxon>Eukaryota</taxon>
        <taxon>Metazoa</taxon>
        <taxon>Chordata</taxon>
        <taxon>Craniata</taxon>
        <taxon>Vertebrata</taxon>
        <taxon>Euteleostomi</taxon>
        <taxon>Amphibia</taxon>
        <taxon>Batrachia</taxon>
        <taxon>Caudata</taxon>
        <taxon>Salamandroidea</taxon>
        <taxon>Salamandridae</taxon>
        <taxon>Pleurodelinae</taxon>
        <taxon>Pleurodeles</taxon>
    </lineage>
</organism>
<feature type="compositionally biased region" description="Low complexity" evidence="1">
    <location>
        <begin position="145"/>
        <end position="162"/>
    </location>
</feature>
<dbReference type="AlphaFoldDB" id="A0AAV7KWU3"/>
<sequence length="256" mass="26978">MAGSSGGLCHLWKTSRAPCIPSAAGEVGGTRCPCPPQQQVLALAPTPRSFPHSAAVCFSSKVRDVAGRVDVCKRESTAEPVCVNRRKPLPLRGDRRRATCGRVTTQQLEKVKQSPLHSGERASASHTARVLSVPPVAINNWSGTASSTHPAGAHGSAAAASSDEAPGVRVPRLRWGGHTWEGDLSRPARGRETCLRGCDNARAAPRSSPGRIQLRPCPAPSSLSAVPARLATTSPQAPAWLPRAEKGLKRGRARAR</sequence>
<proteinExistence type="predicted"/>
<gene>
    <name evidence="2" type="ORF">NDU88_004111</name>
</gene>
<comment type="caution">
    <text evidence="2">The sequence shown here is derived from an EMBL/GenBank/DDBJ whole genome shotgun (WGS) entry which is preliminary data.</text>
</comment>
<dbReference type="Proteomes" id="UP001066276">
    <property type="component" value="Chromosome 12"/>
</dbReference>
<accession>A0AAV7KWU3</accession>
<evidence type="ECO:0000313" key="3">
    <source>
        <dbReference type="Proteomes" id="UP001066276"/>
    </source>
</evidence>
<evidence type="ECO:0000313" key="2">
    <source>
        <dbReference type="EMBL" id="KAJ1083956.1"/>
    </source>
</evidence>
<protein>
    <submittedName>
        <fullName evidence="2">Uncharacterized protein</fullName>
    </submittedName>
</protein>
<dbReference type="EMBL" id="JANPWB010000016">
    <property type="protein sequence ID" value="KAJ1083956.1"/>
    <property type="molecule type" value="Genomic_DNA"/>
</dbReference>
<evidence type="ECO:0000256" key="1">
    <source>
        <dbReference type="SAM" id="MobiDB-lite"/>
    </source>
</evidence>
<feature type="region of interest" description="Disordered" evidence="1">
    <location>
        <begin position="201"/>
        <end position="256"/>
    </location>
</feature>
<name>A0AAV7KWU3_PLEWA</name>
<keyword evidence="3" id="KW-1185">Reference proteome</keyword>
<feature type="region of interest" description="Disordered" evidence="1">
    <location>
        <begin position="142"/>
        <end position="186"/>
    </location>
</feature>
<reference evidence="2" key="1">
    <citation type="journal article" date="2022" name="bioRxiv">
        <title>Sequencing and chromosome-scale assembly of the giantPleurodeles waltlgenome.</title>
        <authorList>
            <person name="Brown T."/>
            <person name="Elewa A."/>
            <person name="Iarovenko S."/>
            <person name="Subramanian E."/>
            <person name="Araus A.J."/>
            <person name="Petzold A."/>
            <person name="Susuki M."/>
            <person name="Suzuki K.-i.T."/>
            <person name="Hayashi T."/>
            <person name="Toyoda A."/>
            <person name="Oliveira C."/>
            <person name="Osipova E."/>
            <person name="Leigh N.D."/>
            <person name="Simon A."/>
            <person name="Yun M.H."/>
        </authorList>
    </citation>
    <scope>NUCLEOTIDE SEQUENCE</scope>
    <source>
        <strain evidence="2">20211129_DDA</strain>
        <tissue evidence="2">Liver</tissue>
    </source>
</reference>